<dbReference type="AlphaFoldDB" id="A0A5E7JEA0"/>
<proteinExistence type="predicted"/>
<dbReference type="InterPro" id="IPR053734">
    <property type="entry name" value="Phage_Head-Tail_Connect_sf"/>
</dbReference>
<dbReference type="RefSeq" id="WP_150733447.1">
    <property type="nucleotide sequence ID" value="NZ_CABVIF010000003.1"/>
</dbReference>
<accession>A0A5E7JEA0</accession>
<sequence>MGWASMAQRMLGVSIRTFSEPSATLDPEGAVYWLTDGVEPGVPLAQAVFDTAYVSVDPESGAPVSSQNPILGVRLVDLPNNPTNRDRVRVRGVLYTLNEPQFDGVAGATIPLRKA</sequence>
<dbReference type="Pfam" id="PF05354">
    <property type="entry name" value="Phage_attach"/>
    <property type="match status" value="1"/>
</dbReference>
<reference evidence="1 2" key="1">
    <citation type="submission" date="2019-09" db="EMBL/GenBank/DDBJ databases">
        <authorList>
            <person name="Chandra G."/>
            <person name="Truman W A."/>
        </authorList>
    </citation>
    <scope>NUCLEOTIDE SEQUENCE [LARGE SCALE GENOMIC DNA]</scope>
    <source>
        <strain evidence="1">PS854</strain>
    </source>
</reference>
<dbReference type="Gene3D" id="2.40.10.180">
    <property type="entry name" value="Phage tail proteins"/>
    <property type="match status" value="1"/>
</dbReference>
<dbReference type="InterPro" id="IPR008018">
    <property type="entry name" value="Phage_tail_attach_FII"/>
</dbReference>
<organism evidence="1 2">
    <name type="scientific">Pseudomonas fluorescens</name>
    <dbReference type="NCBI Taxonomy" id="294"/>
    <lineage>
        <taxon>Bacteria</taxon>
        <taxon>Pseudomonadati</taxon>
        <taxon>Pseudomonadota</taxon>
        <taxon>Gammaproteobacteria</taxon>
        <taxon>Pseudomonadales</taxon>
        <taxon>Pseudomonadaceae</taxon>
        <taxon>Pseudomonas</taxon>
    </lineage>
</organism>
<dbReference type="GO" id="GO:0019068">
    <property type="term" value="P:virion assembly"/>
    <property type="evidence" value="ECO:0007669"/>
    <property type="project" value="InterPro"/>
</dbReference>
<name>A0A5E7JEA0_PSEFL</name>
<evidence type="ECO:0000313" key="1">
    <source>
        <dbReference type="EMBL" id="VVO86530.1"/>
    </source>
</evidence>
<gene>
    <name evidence="1" type="ORF">PS854_02073</name>
</gene>
<dbReference type="Proteomes" id="UP000327111">
    <property type="component" value="Unassembled WGS sequence"/>
</dbReference>
<dbReference type="EMBL" id="CABVIF010000003">
    <property type="protein sequence ID" value="VVO86530.1"/>
    <property type="molecule type" value="Genomic_DNA"/>
</dbReference>
<protein>
    <submittedName>
        <fullName evidence="1">Uncharacterized protein</fullName>
    </submittedName>
</protein>
<evidence type="ECO:0000313" key="2">
    <source>
        <dbReference type="Proteomes" id="UP000327111"/>
    </source>
</evidence>